<keyword evidence="3 6" id="KW-0863">Zinc-finger</keyword>
<accession>A0ABQ8ARN8</accession>
<evidence type="ECO:0000256" key="7">
    <source>
        <dbReference type="SAM" id="Coils"/>
    </source>
</evidence>
<keyword evidence="6" id="KW-0833">Ubl conjugation pathway</keyword>
<evidence type="ECO:0000313" key="10">
    <source>
        <dbReference type="Proteomes" id="UP000824890"/>
    </source>
</evidence>
<evidence type="ECO:0000256" key="6">
    <source>
        <dbReference type="RuleBase" id="RU365038"/>
    </source>
</evidence>
<feature type="coiled-coil region" evidence="7">
    <location>
        <begin position="206"/>
        <end position="268"/>
    </location>
</feature>
<evidence type="ECO:0000256" key="8">
    <source>
        <dbReference type="SAM" id="MobiDB-lite"/>
    </source>
</evidence>
<comment type="subcellular location">
    <subcellularLocation>
        <location evidence="1 6">Nucleus</location>
    </subcellularLocation>
</comment>
<comment type="pathway">
    <text evidence="6">Protein modification; protein ubiquitination.</text>
</comment>
<dbReference type="InterPro" id="IPR013956">
    <property type="entry name" value="E3_ubiquit_lig_Bre1"/>
</dbReference>
<dbReference type="PANTHER" id="PTHR23163:SF8">
    <property type="entry name" value="E3 UBIQUITIN-PROTEIN LIGASE BRE1-LIKE 2"/>
    <property type="match status" value="1"/>
</dbReference>
<comment type="catalytic activity">
    <reaction evidence="6">
        <text>S-ubiquitinyl-[E2 ubiquitin-conjugating enzyme]-L-cysteine + [acceptor protein]-L-lysine = [E2 ubiquitin-conjugating enzyme]-L-cysteine + N(6)-ubiquitinyl-[acceptor protein]-L-lysine.</text>
        <dbReference type="EC" id="2.3.2.27"/>
    </reaction>
</comment>
<keyword evidence="6" id="KW-0808">Transferase</keyword>
<evidence type="ECO:0000256" key="1">
    <source>
        <dbReference type="ARBA" id="ARBA00004123"/>
    </source>
</evidence>
<reference evidence="9 10" key="1">
    <citation type="submission" date="2021-05" db="EMBL/GenBank/DDBJ databases">
        <title>Genome Assembly of Synthetic Allotetraploid Brassica napus Reveals Homoeologous Exchanges between Subgenomes.</title>
        <authorList>
            <person name="Davis J.T."/>
        </authorList>
    </citation>
    <scope>NUCLEOTIDE SEQUENCE [LARGE SCALE GENOMIC DNA]</scope>
    <source>
        <strain evidence="10">cv. Da-Ae</strain>
        <tissue evidence="9">Seedling</tissue>
    </source>
</reference>
<comment type="similarity">
    <text evidence="6">Belongs to the BRE1 family.</text>
</comment>
<feature type="compositionally biased region" description="Low complexity" evidence="8">
    <location>
        <begin position="73"/>
        <end position="85"/>
    </location>
</feature>
<keyword evidence="6" id="KW-0156">Chromatin regulator</keyword>
<dbReference type="EMBL" id="JAGKQM010000013">
    <property type="protein sequence ID" value="KAH0895201.1"/>
    <property type="molecule type" value="Genomic_DNA"/>
</dbReference>
<dbReference type="PANTHER" id="PTHR23163">
    <property type="entry name" value="RING FINGER PROTEIN-RELATED"/>
    <property type="match status" value="1"/>
</dbReference>
<organism evidence="9 10">
    <name type="scientific">Brassica napus</name>
    <name type="common">Rape</name>
    <dbReference type="NCBI Taxonomy" id="3708"/>
    <lineage>
        <taxon>Eukaryota</taxon>
        <taxon>Viridiplantae</taxon>
        <taxon>Streptophyta</taxon>
        <taxon>Embryophyta</taxon>
        <taxon>Tracheophyta</taxon>
        <taxon>Spermatophyta</taxon>
        <taxon>Magnoliopsida</taxon>
        <taxon>eudicotyledons</taxon>
        <taxon>Gunneridae</taxon>
        <taxon>Pentapetalae</taxon>
        <taxon>rosids</taxon>
        <taxon>malvids</taxon>
        <taxon>Brassicales</taxon>
        <taxon>Brassicaceae</taxon>
        <taxon>Brassiceae</taxon>
        <taxon>Brassica</taxon>
    </lineage>
</organism>
<protein>
    <recommendedName>
        <fullName evidence="6">E3 ubiquitin protein ligase</fullName>
        <ecNumber evidence="6">2.3.2.27</ecNumber>
    </recommendedName>
</protein>
<sequence length="399" mass="44458">MSLLSTMFFVGCSDGGPPSRGFQELKLVLEWHVLGILYWIVSWSSSIILISVMENQDSDEPMQKKPHLLDSVSPTATAPNSSPSHPVAKSLVNDLVLLGVRAGANQEALKYLDIADKKRGSVPPCAADEMFLCRLLEVDSIGASNSDEVVRKVEEALSLRHSSTVELMGVFENTIATQRTKAESISQNLQAVKSAEDATVQLSNINDLMKEEARNLREMIDALNARHKEQTEQIQAYRGITLVIKGELEEIKAELEENRRKLINLKMQKDAACEGHVTSSPAVANGSVSPEKPVDKTKLRELKDSIDEIKIVAEGRLSELQAAQEYNLSLSRQCEDIERQDIKREFITMASTLSKEMEMMEAQLKRWKNTAHDALDLRQQAQSLRVSLSNKVCTQKTIQ</sequence>
<keyword evidence="10" id="KW-1185">Reference proteome</keyword>
<gene>
    <name evidence="9" type="ORF">HID58_057630</name>
</gene>
<keyword evidence="4 6" id="KW-0862">Zinc</keyword>
<evidence type="ECO:0000256" key="2">
    <source>
        <dbReference type="ARBA" id="ARBA00022723"/>
    </source>
</evidence>
<comment type="caution">
    <text evidence="9">The sequence shown here is derived from an EMBL/GenBank/DDBJ whole genome shotgun (WGS) entry which is preliminary data.</text>
</comment>
<feature type="coiled-coil region" evidence="7">
    <location>
        <begin position="320"/>
        <end position="377"/>
    </location>
</feature>
<dbReference type="Proteomes" id="UP000824890">
    <property type="component" value="Unassembled WGS sequence"/>
</dbReference>
<keyword evidence="2 6" id="KW-0479">Metal-binding</keyword>
<evidence type="ECO:0000313" key="9">
    <source>
        <dbReference type="EMBL" id="KAH0895201.1"/>
    </source>
</evidence>
<proteinExistence type="inferred from homology"/>
<evidence type="ECO:0000256" key="5">
    <source>
        <dbReference type="ARBA" id="ARBA00023242"/>
    </source>
</evidence>
<keyword evidence="6 7" id="KW-0175">Coiled coil</keyword>
<evidence type="ECO:0000256" key="4">
    <source>
        <dbReference type="ARBA" id="ARBA00022833"/>
    </source>
</evidence>
<keyword evidence="5 6" id="KW-0539">Nucleus</keyword>
<evidence type="ECO:0000256" key="3">
    <source>
        <dbReference type="ARBA" id="ARBA00022771"/>
    </source>
</evidence>
<feature type="region of interest" description="Disordered" evidence="8">
    <location>
        <begin position="60"/>
        <end position="85"/>
    </location>
</feature>
<name>A0ABQ8ARN8_BRANA</name>
<dbReference type="EC" id="2.3.2.27" evidence="6"/>